<name>A0ABY2FTK7_9FLAO</name>
<keyword evidence="3" id="KW-1185">Reference proteome</keyword>
<protein>
    <submittedName>
        <fullName evidence="2">Uncharacterized protein</fullName>
    </submittedName>
</protein>
<keyword evidence="1" id="KW-1133">Transmembrane helix</keyword>
<keyword evidence="1" id="KW-0472">Membrane</keyword>
<sequence>MKVYIQMLRIVALVSLILFVFFKFSNLNQNFELVFSITAISCFALLLIVSVSKLIMKYLKS</sequence>
<evidence type="ECO:0000256" key="1">
    <source>
        <dbReference type="SAM" id="Phobius"/>
    </source>
</evidence>
<comment type="caution">
    <text evidence="2">The sequence shown here is derived from an EMBL/GenBank/DDBJ whole genome shotgun (WGS) entry which is preliminary data.</text>
</comment>
<evidence type="ECO:0000313" key="2">
    <source>
        <dbReference type="EMBL" id="TDX91774.1"/>
    </source>
</evidence>
<dbReference type="EMBL" id="SOQW01000003">
    <property type="protein sequence ID" value="TDX91774.1"/>
    <property type="molecule type" value="Genomic_DNA"/>
</dbReference>
<feature type="transmembrane region" description="Helical" evidence="1">
    <location>
        <begin position="7"/>
        <end position="27"/>
    </location>
</feature>
<evidence type="ECO:0000313" key="3">
    <source>
        <dbReference type="Proteomes" id="UP000295709"/>
    </source>
</evidence>
<reference evidence="2 3" key="1">
    <citation type="submission" date="2019-03" db="EMBL/GenBank/DDBJ databases">
        <title>Genomic Encyclopedia of Archaeal and Bacterial Type Strains, Phase II (KMG-II): from individual species to whole genera.</title>
        <authorList>
            <person name="Goeker M."/>
        </authorList>
    </citation>
    <scope>NUCLEOTIDE SEQUENCE [LARGE SCALE GENOMIC DNA]</scope>
    <source>
        <strain evidence="2 3">DSM 15235</strain>
    </source>
</reference>
<accession>A0ABY2FTK7</accession>
<feature type="transmembrane region" description="Helical" evidence="1">
    <location>
        <begin position="33"/>
        <end position="56"/>
    </location>
</feature>
<organism evidence="2 3">
    <name type="scientific">Chryseobacterium daecheongense</name>
    <dbReference type="NCBI Taxonomy" id="192389"/>
    <lineage>
        <taxon>Bacteria</taxon>
        <taxon>Pseudomonadati</taxon>
        <taxon>Bacteroidota</taxon>
        <taxon>Flavobacteriia</taxon>
        <taxon>Flavobacteriales</taxon>
        <taxon>Weeksellaceae</taxon>
        <taxon>Chryseobacterium group</taxon>
        <taxon>Chryseobacterium</taxon>
    </lineage>
</organism>
<keyword evidence="1" id="KW-0812">Transmembrane</keyword>
<dbReference type="Proteomes" id="UP000295709">
    <property type="component" value="Unassembled WGS sequence"/>
</dbReference>
<proteinExistence type="predicted"/>
<gene>
    <name evidence="2" type="ORF">BCF50_2912</name>
</gene>